<feature type="coiled-coil region" evidence="3">
    <location>
        <begin position="163"/>
        <end position="222"/>
    </location>
</feature>
<evidence type="ECO:0000256" key="2">
    <source>
        <dbReference type="ARBA" id="ARBA00023054"/>
    </source>
</evidence>
<organism evidence="6 7">
    <name type="scientific">Mariniphaga sediminis</name>
    <dbReference type="NCBI Taxonomy" id="1628158"/>
    <lineage>
        <taxon>Bacteria</taxon>
        <taxon>Pseudomonadati</taxon>
        <taxon>Bacteroidota</taxon>
        <taxon>Bacteroidia</taxon>
        <taxon>Marinilabiliales</taxon>
        <taxon>Prolixibacteraceae</taxon>
        <taxon>Mariniphaga</taxon>
    </lineage>
</organism>
<comment type="subcellular location">
    <subcellularLocation>
        <location evidence="1">Cell envelope</location>
    </subcellularLocation>
</comment>
<dbReference type="PANTHER" id="PTHR32347">
    <property type="entry name" value="EFFLUX SYSTEM COMPONENT YKNX-RELATED"/>
    <property type="match status" value="1"/>
</dbReference>
<keyword evidence="7" id="KW-1185">Reference proteome</keyword>
<dbReference type="Gene3D" id="2.40.420.20">
    <property type="match status" value="1"/>
</dbReference>
<evidence type="ECO:0000256" key="4">
    <source>
        <dbReference type="SAM" id="MobiDB-lite"/>
    </source>
</evidence>
<dbReference type="Pfam" id="PF25990">
    <property type="entry name" value="Beta-barrel_YknX"/>
    <property type="match status" value="1"/>
</dbReference>
<dbReference type="GO" id="GO:0030313">
    <property type="term" value="C:cell envelope"/>
    <property type="evidence" value="ECO:0007669"/>
    <property type="project" value="UniProtKB-SubCell"/>
</dbReference>
<dbReference type="Proteomes" id="UP000266441">
    <property type="component" value="Unassembled WGS sequence"/>
</dbReference>
<reference evidence="6 7" key="1">
    <citation type="journal article" date="2015" name="Int. J. Syst. Evol. Microbiol.">
        <title>Mariniphaga sediminis sp. nov., isolated from coastal sediment.</title>
        <authorList>
            <person name="Wang F.Q."/>
            <person name="Shen Q.Y."/>
            <person name="Chen G.J."/>
            <person name="Du Z.J."/>
        </authorList>
    </citation>
    <scope>NUCLEOTIDE SEQUENCE [LARGE SCALE GENOMIC DNA]</scope>
    <source>
        <strain evidence="6 7">SY21</strain>
    </source>
</reference>
<feature type="region of interest" description="Disordered" evidence="4">
    <location>
        <begin position="428"/>
        <end position="460"/>
    </location>
</feature>
<dbReference type="InterPro" id="IPR050465">
    <property type="entry name" value="UPF0194_transport"/>
</dbReference>
<dbReference type="Gene3D" id="2.40.30.170">
    <property type="match status" value="1"/>
</dbReference>
<protein>
    <submittedName>
        <fullName evidence="6">HlyD family efflux transporter periplasmic adaptor subunit</fullName>
    </submittedName>
</protein>
<dbReference type="OrthoDB" id="1522431at2"/>
<dbReference type="AlphaFoldDB" id="A0A399D551"/>
<sequence length="460" mass="51576">MSKKVLLTISVAILTLLVAFFLLTQSKSETIKITTQVSRGPFEMIVYSSGQLEAQNSENIVVPNNLRDRDVRIYEITITDLVEEGTVVDSGDYVGTLDQKAVEEALTTAREELEQNYNEFEDAKLDSNLTLSNFRDQIINAKDDVEEKKIILDESVYESPSVIRKAEMDLDKAKRKLEQEIQGYELKKRQAVSKVERKKIEVRQLENRVNKLSNVYESLIITAPKSGMVIYSKDRSREKIKVGSTVSPWMPNIATLPDLSSMLSITFVNEIDISKIKVGQKVVLGIDALPEEVLEGEVVTVANIGQPMPKSDAKVFEVKIRVFGDVRGLKPAMTTSNQIQTGYFSDTLFVPSEAVFSNDSMQFVYIDEGGAVKQVVDLGDQNENHFLVRKGLKEGDVVLLTKPENADDLPIEGMDIYREILERRAKEEEEARKAQEEDKAKPFNLQKKASGNSSNVIVIG</sequence>
<evidence type="ECO:0000313" key="7">
    <source>
        <dbReference type="Proteomes" id="UP000266441"/>
    </source>
</evidence>
<feature type="compositionally biased region" description="Basic and acidic residues" evidence="4">
    <location>
        <begin position="428"/>
        <end position="441"/>
    </location>
</feature>
<evidence type="ECO:0000256" key="3">
    <source>
        <dbReference type="SAM" id="Coils"/>
    </source>
</evidence>
<keyword evidence="2 3" id="KW-0175">Coiled coil</keyword>
<feature type="domain" description="YknX-like beta-barrel" evidence="5">
    <location>
        <begin position="267"/>
        <end position="336"/>
    </location>
</feature>
<proteinExistence type="predicted"/>
<evidence type="ECO:0000256" key="1">
    <source>
        <dbReference type="ARBA" id="ARBA00004196"/>
    </source>
</evidence>
<gene>
    <name evidence="6" type="ORF">D1164_07770</name>
</gene>
<evidence type="ECO:0000259" key="5">
    <source>
        <dbReference type="Pfam" id="PF25990"/>
    </source>
</evidence>
<dbReference type="EMBL" id="QWET01000005">
    <property type="protein sequence ID" value="RIH65560.1"/>
    <property type="molecule type" value="Genomic_DNA"/>
</dbReference>
<dbReference type="RefSeq" id="WP_119349402.1">
    <property type="nucleotide sequence ID" value="NZ_QWET01000005.1"/>
</dbReference>
<dbReference type="InterPro" id="IPR058636">
    <property type="entry name" value="Beta-barrel_YknX"/>
</dbReference>
<feature type="compositionally biased region" description="Polar residues" evidence="4">
    <location>
        <begin position="447"/>
        <end position="460"/>
    </location>
</feature>
<accession>A0A399D551</accession>
<feature type="coiled-coil region" evidence="3">
    <location>
        <begin position="99"/>
        <end position="130"/>
    </location>
</feature>
<comment type="caution">
    <text evidence="6">The sequence shown here is derived from an EMBL/GenBank/DDBJ whole genome shotgun (WGS) entry which is preliminary data.</text>
</comment>
<name>A0A399D551_9BACT</name>
<evidence type="ECO:0000313" key="6">
    <source>
        <dbReference type="EMBL" id="RIH65560.1"/>
    </source>
</evidence>